<keyword evidence="5" id="KW-1185">Reference proteome</keyword>
<dbReference type="SUPFAM" id="SSF49785">
    <property type="entry name" value="Galactose-binding domain-like"/>
    <property type="match status" value="1"/>
</dbReference>
<dbReference type="InterPro" id="IPR036415">
    <property type="entry name" value="Lamin_tail_dom_sf"/>
</dbReference>
<sequence>MTLQTSIVSTIARRLILSLGILTVANADPIDLTVGTAAQSTTLDSFSADLGIDGQSNFTHTLGTDSDPTWQVLLPASKRFQTITIVNRTGSTGHRLRDITVQVVDFSGNVNSDFNGGTIVHTSELLNPGNVLSSPSSITVDVGGVTGNMIRIKRTPEAPLDNNSRTLSINEVTAEGPEKIASFYSPRPTVTPGDEVQLAWEVTDDLLSLQINNGVGNVLPLTSDGTGSITFSPGPVATTDYQLTAVDVNGSASTLTTIEVVNDPLIYSFTTGSGFVEAGTSAVLAWEVGGNATTLTLNGTSVLGSSSLTVTPTETTEYLLEAANANGSVSRLVVLRPVEAAVPVLTEFLASSDEGLLDADGDVSDWIELHNPGSSPLAVGGFYLTDEVTNLAKWALPDVTIAPGGYLVIFASGKNRVAPAGELHTNFSLSTEGEYLALVKPDGVSVVFEYSPAYPEQRTDVAYGYDGGRTTEGYLQSPTPGAGNGSSVDGFVADTDFTLDRGFYSAPIQVGISSLTPDAEIRYTLDGTKPTATTGLVYSAPIAIAQTTVLRAAAYKEGFQPTNVDTHTYIFPADVISDPLMDTDITQAPEYASQMEAALTSVPSISVNFAEDLDYTEQEVSVEMINFEAGDKQVDAGVERFGGHVTNFAKRSMRFTFRSEYGPGKLDFPLFADQDYASFQPAGKYNSFDLRAGNHDMQQRGAYLSNRYADDALLDMGQIAPHGRFVHVYMNGKYWGQYHLREGWDASMFSEYFGGSKEDYEAVDANDRFEQDLSVYDGSGDFWAEATALAAGPAPFTNVRSHVDIINEIDFILLYVNGNCESEFRAGGSASQEVPFKFFLKDADGYLRDPGGRSVLDDGPLDLMKALREEGDPDFAMLVADRIHRHFFNDGALSPNGSIERLQSRVDETTLSILTECARWGYRSPASFFSYHENLTENFLPFQASTMIGKFQSAGMYPNQEAPVYSEHGGVVASGGGPTLSVNDPSLKVYYLFDSADTNSDDYVHSLDPRLPGGAINPVATELTFDGEGSVPVTFVATGDIWSYLDDGSDQGTAWREEGFNAASWSSGPSQLGYGDGDEATVVGSVDTDPGTGGNQKNATTYFRKSGISIPNPLAFENFTLNYIFDDGVVIYVNGQEVVRQNVAANAGHDDFSSATSSDNQFGSITLSSSLFSAGSNTIAAEIHNRSATSTDISFDLQLIGNPMGGSSTSPIVPVTFPGWLLSRTYNSATGEWSALNMAFFTPEPIPADADNLVVSEFHYNPVGPATPAELAAAADGDEFEFMEFLNVGGQPVDLEGVTVSEGISFTFGPNNILPAGGRMVIVENQEAFVARYGGLNGGAIFGTDSAGSSQYGGKLSNGGERILIQDASGGLIQDFTYDDLLPWPPASDGPGFSLVLISPTTLPDHSVASNWAASSQSGGSPGAVDSFGYAGDPNEDADGDGLSALLEYALSSSDSVAGDSTIDASIEPFVVEGATEQYLKVSYRRNLHSVNSLSIIAEVSEDLENWTSTPDVVLVSEIDNEDGTSTVTYRSALPVGAAEFGKEFIRLKVVP</sequence>
<evidence type="ECO:0000259" key="3">
    <source>
        <dbReference type="PROSITE" id="PS51841"/>
    </source>
</evidence>
<dbReference type="Proteomes" id="UP000644507">
    <property type="component" value="Unassembled WGS sequence"/>
</dbReference>
<dbReference type="Pfam" id="PF00932">
    <property type="entry name" value="LTD"/>
    <property type="match status" value="2"/>
</dbReference>
<organism evidence="4 5">
    <name type="scientific">Roseibacillus persicicus</name>
    <dbReference type="NCBI Taxonomy" id="454148"/>
    <lineage>
        <taxon>Bacteria</taxon>
        <taxon>Pseudomonadati</taxon>
        <taxon>Verrucomicrobiota</taxon>
        <taxon>Verrucomicrobiia</taxon>
        <taxon>Verrucomicrobiales</taxon>
        <taxon>Verrucomicrobiaceae</taxon>
        <taxon>Roseibacillus</taxon>
    </lineage>
</organism>
<dbReference type="RefSeq" id="WP_189568132.1">
    <property type="nucleotide sequence ID" value="NZ_BMXI01000003.1"/>
</dbReference>
<comment type="caution">
    <text evidence="4">The sequence shown here is derived from an EMBL/GenBank/DDBJ whole genome shotgun (WGS) entry which is preliminary data.</text>
</comment>
<feature type="domain" description="LTD" evidence="3">
    <location>
        <begin position="306"/>
        <end position="467"/>
    </location>
</feature>
<dbReference type="EMBL" id="BMXI01000003">
    <property type="protein sequence ID" value="GHC47207.1"/>
    <property type="molecule type" value="Genomic_DNA"/>
</dbReference>
<dbReference type="PROSITE" id="PS51841">
    <property type="entry name" value="LTD"/>
    <property type="match status" value="1"/>
</dbReference>
<dbReference type="Pfam" id="PF13290">
    <property type="entry name" value="CHB_HEX_C_1"/>
    <property type="match status" value="1"/>
</dbReference>
<gene>
    <name evidence="4" type="ORF">GCM10007100_11230</name>
</gene>
<dbReference type="Gene3D" id="2.60.120.260">
    <property type="entry name" value="Galactose-binding domain-like"/>
    <property type="match status" value="2"/>
</dbReference>
<dbReference type="InterPro" id="IPR008979">
    <property type="entry name" value="Galactose-bd-like_sf"/>
</dbReference>
<dbReference type="Pfam" id="PF08757">
    <property type="entry name" value="CotH"/>
    <property type="match status" value="1"/>
</dbReference>
<dbReference type="SUPFAM" id="SSF74853">
    <property type="entry name" value="Lamin A/C globular tail domain"/>
    <property type="match status" value="1"/>
</dbReference>
<feature type="chain" id="PRO_5038128825" description="LTD domain-containing protein" evidence="2">
    <location>
        <begin position="28"/>
        <end position="1552"/>
    </location>
</feature>
<protein>
    <recommendedName>
        <fullName evidence="3">LTD domain-containing protein</fullName>
    </recommendedName>
</protein>
<proteinExistence type="predicted"/>
<reference evidence="4" key="2">
    <citation type="submission" date="2020-09" db="EMBL/GenBank/DDBJ databases">
        <authorList>
            <person name="Sun Q."/>
            <person name="Kim S."/>
        </authorList>
    </citation>
    <scope>NUCLEOTIDE SEQUENCE</scope>
    <source>
        <strain evidence="4">KCTC 12988</strain>
    </source>
</reference>
<name>A0A918TGP5_9BACT</name>
<dbReference type="InterPro" id="IPR059177">
    <property type="entry name" value="GH29D-like_dom"/>
</dbReference>
<evidence type="ECO:0000256" key="1">
    <source>
        <dbReference type="SAM" id="MobiDB-lite"/>
    </source>
</evidence>
<feature type="region of interest" description="Disordered" evidence="1">
    <location>
        <begin position="1411"/>
        <end position="1434"/>
    </location>
</feature>
<accession>A0A918TGP5</accession>
<dbReference type="InterPro" id="IPR014867">
    <property type="entry name" value="Spore_coat_CotH_CotH2/3/7"/>
</dbReference>
<dbReference type="Gene3D" id="2.60.40.1260">
    <property type="entry name" value="Lamin Tail domain"/>
    <property type="match status" value="1"/>
</dbReference>
<evidence type="ECO:0000313" key="5">
    <source>
        <dbReference type="Proteomes" id="UP000644507"/>
    </source>
</evidence>
<evidence type="ECO:0000313" key="4">
    <source>
        <dbReference type="EMBL" id="GHC47207.1"/>
    </source>
</evidence>
<reference evidence="4" key="1">
    <citation type="journal article" date="2014" name="Int. J. Syst. Evol. Microbiol.">
        <title>Complete genome sequence of Corynebacterium casei LMG S-19264T (=DSM 44701T), isolated from a smear-ripened cheese.</title>
        <authorList>
            <consortium name="US DOE Joint Genome Institute (JGI-PGF)"/>
            <person name="Walter F."/>
            <person name="Albersmeier A."/>
            <person name="Kalinowski J."/>
            <person name="Ruckert C."/>
        </authorList>
    </citation>
    <scope>NUCLEOTIDE SEQUENCE</scope>
    <source>
        <strain evidence="4">KCTC 12988</strain>
    </source>
</reference>
<feature type="signal peptide" evidence="2">
    <location>
        <begin position="1"/>
        <end position="27"/>
    </location>
</feature>
<dbReference type="InterPro" id="IPR001322">
    <property type="entry name" value="Lamin_tail_dom"/>
</dbReference>
<evidence type="ECO:0000256" key="2">
    <source>
        <dbReference type="SAM" id="SignalP"/>
    </source>
</evidence>
<keyword evidence="2" id="KW-0732">Signal</keyword>